<evidence type="ECO:0000313" key="2">
    <source>
        <dbReference type="Proteomes" id="UP001224890"/>
    </source>
</evidence>
<dbReference type="AlphaFoldDB" id="A0AAJ0EV71"/>
<name>A0AAJ0EV71_9PEZI</name>
<organism evidence="1 2">
    <name type="scientific">Colletotrichum godetiae</name>
    <dbReference type="NCBI Taxonomy" id="1209918"/>
    <lineage>
        <taxon>Eukaryota</taxon>
        <taxon>Fungi</taxon>
        <taxon>Dikarya</taxon>
        <taxon>Ascomycota</taxon>
        <taxon>Pezizomycotina</taxon>
        <taxon>Sordariomycetes</taxon>
        <taxon>Hypocreomycetidae</taxon>
        <taxon>Glomerellales</taxon>
        <taxon>Glomerellaceae</taxon>
        <taxon>Colletotrichum</taxon>
        <taxon>Colletotrichum acutatum species complex</taxon>
    </lineage>
</organism>
<dbReference type="Proteomes" id="UP001224890">
    <property type="component" value="Unassembled WGS sequence"/>
</dbReference>
<dbReference type="GeneID" id="85459982"/>
<accession>A0AAJ0EV71</accession>
<proteinExistence type="predicted"/>
<reference evidence="1" key="1">
    <citation type="submission" date="2021-06" db="EMBL/GenBank/DDBJ databases">
        <title>Comparative genomics, transcriptomics and evolutionary studies reveal genomic signatures of adaptation to plant cell wall in hemibiotrophic fungi.</title>
        <authorList>
            <consortium name="DOE Joint Genome Institute"/>
            <person name="Baroncelli R."/>
            <person name="Diaz J.F."/>
            <person name="Benocci T."/>
            <person name="Peng M."/>
            <person name="Battaglia E."/>
            <person name="Haridas S."/>
            <person name="Andreopoulos W."/>
            <person name="Labutti K."/>
            <person name="Pangilinan J."/>
            <person name="Floch G.L."/>
            <person name="Makela M.R."/>
            <person name="Henrissat B."/>
            <person name="Grigoriev I.V."/>
            <person name="Crouch J.A."/>
            <person name="De Vries R.P."/>
            <person name="Sukno S.A."/>
            <person name="Thon M.R."/>
        </authorList>
    </citation>
    <scope>NUCLEOTIDE SEQUENCE</scope>
    <source>
        <strain evidence="1">CBS 193.32</strain>
    </source>
</reference>
<sequence>MMDADRVRLLAPSDGTSSGPEGYLLCFGVSPSPRELEVMSEPSSKQSCSCLAPSTCRSCSAYPSCFTCLCGILSPSRGCCEGLLCCHHRATVGHSITSPQRRHVGSDIFRDAHGHHR</sequence>
<protein>
    <submittedName>
        <fullName evidence="1">Uncharacterized protein</fullName>
    </submittedName>
</protein>
<gene>
    <name evidence="1" type="ORF">BDP55DRAFT_671448</name>
</gene>
<comment type="caution">
    <text evidence="1">The sequence shown here is derived from an EMBL/GenBank/DDBJ whole genome shotgun (WGS) entry which is preliminary data.</text>
</comment>
<evidence type="ECO:0000313" key="1">
    <source>
        <dbReference type="EMBL" id="KAK1672939.1"/>
    </source>
</evidence>
<dbReference type="RefSeq" id="XP_060426942.1">
    <property type="nucleotide sequence ID" value="XM_060575456.1"/>
</dbReference>
<dbReference type="EMBL" id="JAHMHR010000034">
    <property type="protein sequence ID" value="KAK1672939.1"/>
    <property type="molecule type" value="Genomic_DNA"/>
</dbReference>
<keyword evidence="2" id="KW-1185">Reference proteome</keyword>